<reference evidence="3 4" key="1">
    <citation type="submission" date="2019-07" db="EMBL/GenBank/DDBJ databases">
        <title>Finished genome of Venturia effusa.</title>
        <authorList>
            <person name="Young C.A."/>
            <person name="Cox M.P."/>
            <person name="Ganley A.R.D."/>
            <person name="David W.J."/>
        </authorList>
    </citation>
    <scope>NUCLEOTIDE SEQUENCE [LARGE SCALE GENOMIC DNA]</scope>
    <source>
        <strain evidence="4">albino</strain>
    </source>
</reference>
<dbReference type="PANTHER" id="PTHR46430">
    <property type="entry name" value="PROTEIN SKT5-RELATED"/>
    <property type="match status" value="1"/>
</dbReference>
<dbReference type="InterPro" id="IPR036397">
    <property type="entry name" value="RNaseH_sf"/>
</dbReference>
<dbReference type="InterPro" id="IPR051726">
    <property type="entry name" value="Chitin_Synth_Reg"/>
</dbReference>
<evidence type="ECO:0000256" key="2">
    <source>
        <dbReference type="SAM" id="MobiDB-lite"/>
    </source>
</evidence>
<dbReference type="SUPFAM" id="SSF81901">
    <property type="entry name" value="HCP-like"/>
    <property type="match status" value="1"/>
</dbReference>
<dbReference type="GO" id="GO:0003676">
    <property type="term" value="F:nucleic acid binding"/>
    <property type="evidence" value="ECO:0007669"/>
    <property type="project" value="InterPro"/>
</dbReference>
<dbReference type="SMART" id="SM00671">
    <property type="entry name" value="SEL1"/>
    <property type="match status" value="7"/>
</dbReference>
<evidence type="ECO:0000313" key="3">
    <source>
        <dbReference type="EMBL" id="QDS69860.1"/>
    </source>
</evidence>
<feature type="compositionally biased region" description="Pro residues" evidence="2">
    <location>
        <begin position="32"/>
        <end position="41"/>
    </location>
</feature>
<dbReference type="Gene3D" id="3.30.420.10">
    <property type="entry name" value="Ribonuclease H-like superfamily/Ribonuclease H"/>
    <property type="match status" value="1"/>
</dbReference>
<keyword evidence="1" id="KW-0677">Repeat</keyword>
<feature type="compositionally biased region" description="Low complexity" evidence="2">
    <location>
        <begin position="20"/>
        <end position="31"/>
    </location>
</feature>
<dbReference type="EMBL" id="CP042188">
    <property type="protein sequence ID" value="QDS69860.1"/>
    <property type="molecule type" value="Genomic_DNA"/>
</dbReference>
<feature type="compositionally biased region" description="Basic and acidic residues" evidence="2">
    <location>
        <begin position="242"/>
        <end position="260"/>
    </location>
</feature>
<feature type="compositionally biased region" description="Polar residues" evidence="2">
    <location>
        <begin position="280"/>
        <end position="290"/>
    </location>
</feature>
<keyword evidence="4" id="KW-1185">Reference proteome</keyword>
<dbReference type="InterPro" id="IPR011990">
    <property type="entry name" value="TPR-like_helical_dom_sf"/>
</dbReference>
<feature type="compositionally biased region" description="Low complexity" evidence="2">
    <location>
        <begin position="84"/>
        <end position="142"/>
    </location>
</feature>
<feature type="compositionally biased region" description="Low complexity" evidence="2">
    <location>
        <begin position="453"/>
        <end position="463"/>
    </location>
</feature>
<organism evidence="3 4">
    <name type="scientific">Venturia effusa</name>
    <dbReference type="NCBI Taxonomy" id="50376"/>
    <lineage>
        <taxon>Eukaryota</taxon>
        <taxon>Fungi</taxon>
        <taxon>Dikarya</taxon>
        <taxon>Ascomycota</taxon>
        <taxon>Pezizomycotina</taxon>
        <taxon>Dothideomycetes</taxon>
        <taxon>Pleosporomycetidae</taxon>
        <taxon>Venturiales</taxon>
        <taxon>Venturiaceae</taxon>
        <taxon>Venturia</taxon>
    </lineage>
</organism>
<dbReference type="Gene3D" id="1.25.40.10">
    <property type="entry name" value="Tetratricopeptide repeat domain"/>
    <property type="match status" value="2"/>
</dbReference>
<dbReference type="Pfam" id="PF08238">
    <property type="entry name" value="Sel1"/>
    <property type="match status" value="7"/>
</dbReference>
<dbReference type="STRING" id="50376.A0A517L2J2"/>
<feature type="compositionally biased region" description="Polar residues" evidence="2">
    <location>
        <begin position="225"/>
        <end position="238"/>
    </location>
</feature>
<evidence type="ECO:0000313" key="4">
    <source>
        <dbReference type="Proteomes" id="UP000316270"/>
    </source>
</evidence>
<feature type="compositionally biased region" description="Basic and acidic residues" evidence="2">
    <location>
        <begin position="63"/>
        <end position="72"/>
    </location>
</feature>
<dbReference type="Proteomes" id="UP000316270">
    <property type="component" value="Chromosome 4"/>
</dbReference>
<feature type="region of interest" description="Disordered" evidence="2">
    <location>
        <begin position="429"/>
        <end position="596"/>
    </location>
</feature>
<accession>A0A517L2J2</accession>
<name>A0A517L2J2_9PEZI</name>
<dbReference type="PANTHER" id="PTHR46430:SF3">
    <property type="entry name" value="ACTIVATOR OF C KINASE PROTEIN 1"/>
    <property type="match status" value="1"/>
</dbReference>
<dbReference type="InterPro" id="IPR006597">
    <property type="entry name" value="Sel1-like"/>
</dbReference>
<gene>
    <name evidence="3" type="ORF">FKW77_000373</name>
</gene>
<sequence length="1162" mass="127690">MAYQQAGHYGGAPARGYYDQQAPRGAARNAPRPGPRGPPPQQYMDDYGGGYGQEGAYFQGQEQEYHGYDRESFWGAYGGDTSGYSQNYEQEYSYQQHYDQSYNQPQQRRGQPPSRGQMPRGDGYGPPRGRAYSNGMDGQMGPRPGPPPPPQNYGPPRGGMQQYEDRRQMGGGPSGDWRSAPGGERPKLIGGAPTAKTVDQIAAQALNGLDLNARSSTDPHRRPPTSGSVHSQNSSRSNYARHPGEHRGERPPRSSEDRHRGPPGRAMTVPPDNQYPVDNRQFNSQQNPRPEQQYDAGYGQGRRDPIEQRSNTTVGDRPMRAGMQPPRPSTATGMRQQPGMPRRDDFAGEPRSAGAAFTPPFTGPPRPGTSNGVRPPAQARPPDVENWMPDFDAQSAAGRSLRDAAGLPLDGAPEAMKPLTRAATVESPMAGQFAQQAHKSRSQPDFRGQQSNGAAYGAPAGAPMVPPLHSQERGQYPGPRRDGPQMAINNAHNFNGGMLGGGSMPISPRQFHRPGAPPLNRNETHQSGQSDPGPGGPGGPRVHGNSNPTVPSRNPDALPSHPAPVRPGLASGAQPGPAQIRQAQAQQLSLSDDDRSSMPITHQELERLRQAVQTNPADTKQALHFARRLVEASQVLANEGGRADERTTQKNRERYISDAHKQIKRLVSANCAEAMFYLADCYGTGQLGLVVDPKEAFGLYQAAAKLGHSSSAYRTAVCCEMGLEAGGGTRKDPLKAVQWYKRAAALGDTPAMYKLGMILLKGLLGQQASIGEAVTWLQRAADKADEENPHALHELAQLYENAPPGGKIIQDHKYAFQLYQKASKLGYRSSQARLGKAYEFGHLGCQIDNRSSIHWYSKAAAQEDHDAELALSGWYLTGSQGILAASDQEAYLWARKAALAELPKAEFAMGYFSETGIGCPKSLEDAKRWYGRAASHRYPKAQARLEELIRGGGKNLKTRERLSRGDEKKHEDCIVIWIWFTDEAHFQSKELANAPEYELRFPGQERSINEEPEGVRDVTLHVSGGICYNKKGNLQFYKDPVEPSEKVRRQIKEPKQLKYELDSVYQARLKVWQDLKAKENETPKGNCMTQVFYAKTILPQHITAIQALEKRHKRKYWLQEDGDPSHGIKSPNSDPAVIKREADLLLLDYAYNDTKKDQGDAG</sequence>
<proteinExistence type="predicted"/>
<evidence type="ECO:0000256" key="1">
    <source>
        <dbReference type="ARBA" id="ARBA00022737"/>
    </source>
</evidence>
<dbReference type="AlphaFoldDB" id="A0A517L2J2"/>
<feature type="region of interest" description="Disordered" evidence="2">
    <location>
        <begin position="1"/>
        <end position="414"/>
    </location>
</feature>
<protein>
    <submittedName>
        <fullName evidence="3">Uncharacterized protein</fullName>
    </submittedName>
</protein>
<feature type="compositionally biased region" description="Pro residues" evidence="2">
    <location>
        <begin position="143"/>
        <end position="153"/>
    </location>
</feature>
<dbReference type="OrthoDB" id="272077at2759"/>
<feature type="compositionally biased region" description="Low complexity" evidence="2">
    <location>
        <begin position="572"/>
        <end position="590"/>
    </location>
</feature>